<feature type="compositionally biased region" description="Polar residues" evidence="2">
    <location>
        <begin position="798"/>
        <end position="812"/>
    </location>
</feature>
<feature type="region of interest" description="Disordered" evidence="2">
    <location>
        <begin position="789"/>
        <end position="826"/>
    </location>
</feature>
<name>A0A835CQ82_APHGI</name>
<proteinExistence type="predicted"/>
<feature type="compositionally biased region" description="Polar residues" evidence="2">
    <location>
        <begin position="85"/>
        <end position="95"/>
    </location>
</feature>
<accession>A0A835CQ82</accession>
<keyword evidence="4" id="KW-1185">Reference proteome</keyword>
<comment type="caution">
    <text evidence="3">The sequence shown here is derived from an EMBL/GenBank/DDBJ whole genome shotgun (WGS) entry which is preliminary data.</text>
</comment>
<organism evidence="3 4">
    <name type="scientific">Aphidius gifuensis</name>
    <name type="common">Parasitoid wasp</name>
    <dbReference type="NCBI Taxonomy" id="684658"/>
    <lineage>
        <taxon>Eukaryota</taxon>
        <taxon>Metazoa</taxon>
        <taxon>Ecdysozoa</taxon>
        <taxon>Arthropoda</taxon>
        <taxon>Hexapoda</taxon>
        <taxon>Insecta</taxon>
        <taxon>Pterygota</taxon>
        <taxon>Neoptera</taxon>
        <taxon>Endopterygota</taxon>
        <taxon>Hymenoptera</taxon>
        <taxon>Apocrita</taxon>
        <taxon>Ichneumonoidea</taxon>
        <taxon>Braconidae</taxon>
        <taxon>Aphidiinae</taxon>
        <taxon>Aphidius</taxon>
    </lineage>
</organism>
<sequence>MSFSKAKILRFNERGSEAPAPGSYDPKFDIKVKGFTIEKKERFNDNKSVASSNGDCSKSVSSRDALPIPSPKFRTPQLPKKRITTKPTSAGSSLTKTTTRIPIIKQLKYDTHDEVADLKVECNNKDMTIREQEKYIDEMKIEIKNLEKKVSQLNDKQINIEQQHKNDIESMVNLQQGVLKKRQEKHNEELNLLNDKLCEKNEEISKFLLAENEHKSFIYELMENNKLLESNLSEKDKLLDNNNNTIEELKIKLTSQFQEYKNKIDEKNDELLDAYTEVNNLFKKKQFILYSNKYFFLVIINNLECQLLSLKNDMDKLKIDNDKQIADLIERSNVNSEKKHDNNDDYQFMDNVLSRELHDFEMIYEDVKLGHQEVEVEAETEVDSGNNTGESLIENQSHENLFDSFVANEKNELNKKIAEKDAQILRLETALDDLTYSTATQASFCQSLQEELDRAEVELSEKKKEIKDMKQEMREEAAKLVSRRKKLDVIMEDNQATVAALSKRLNDSNVEIERLENELKFNKDLVEEYKNSLDALQKSSNNVNEKLNSFITQMNSKKDLIEEIEINSIADIESLKIIFEEKIDKLKEISEQEILKIQNICLEKEQLNKKLKQQLAEMADKLQSAQNMLLLLEEHSDAQLIKISQLQLAKEKLSHSMKINATEILQIKNQLNDEIENNKISTKQNAKLSMEEEHIKSLENEKSLRKIAEEKINKLTESNLQLHKNYQEMTNKYTEILSQKNEQQNIKNYNQLKDTLKIIEKDLDEKNYLIDQQSKIIEKLQTDEKRRLTHIKGKENLSKSQISKSPFGTPVSSPHKPLTPLRDRNE</sequence>
<dbReference type="OrthoDB" id="419631at2759"/>
<feature type="coiled-coil region" evidence="1">
    <location>
        <begin position="232"/>
        <end position="320"/>
    </location>
</feature>
<evidence type="ECO:0000256" key="2">
    <source>
        <dbReference type="SAM" id="MobiDB-lite"/>
    </source>
</evidence>
<evidence type="ECO:0008006" key="5">
    <source>
        <dbReference type="Google" id="ProtNLM"/>
    </source>
</evidence>
<feature type="compositionally biased region" description="Polar residues" evidence="2">
    <location>
        <begin position="46"/>
        <end position="62"/>
    </location>
</feature>
<protein>
    <recommendedName>
        <fullName evidence="5">Hyaluronan mediated motility receptor</fullName>
    </recommendedName>
</protein>
<dbReference type="Proteomes" id="UP000639338">
    <property type="component" value="Unassembled WGS sequence"/>
</dbReference>
<evidence type="ECO:0000313" key="3">
    <source>
        <dbReference type="EMBL" id="KAF7991997.1"/>
    </source>
</evidence>
<gene>
    <name evidence="3" type="ORF">HCN44_010817</name>
</gene>
<feature type="coiled-coil region" evidence="1">
    <location>
        <begin position="681"/>
        <end position="732"/>
    </location>
</feature>
<dbReference type="EMBL" id="JACMRX010000004">
    <property type="protein sequence ID" value="KAF7991997.1"/>
    <property type="molecule type" value="Genomic_DNA"/>
</dbReference>
<feature type="coiled-coil region" evidence="1">
    <location>
        <begin position="410"/>
        <end position="546"/>
    </location>
</feature>
<evidence type="ECO:0000313" key="4">
    <source>
        <dbReference type="Proteomes" id="UP000639338"/>
    </source>
</evidence>
<reference evidence="3 4" key="1">
    <citation type="submission" date="2020-08" db="EMBL/GenBank/DDBJ databases">
        <title>Aphidius gifuensis genome sequencing and assembly.</title>
        <authorList>
            <person name="Du Z."/>
        </authorList>
    </citation>
    <scope>NUCLEOTIDE SEQUENCE [LARGE SCALE GENOMIC DNA]</scope>
    <source>
        <strain evidence="3">YNYX2018</strain>
        <tissue evidence="3">Adults</tissue>
    </source>
</reference>
<dbReference type="Gene3D" id="1.10.287.1490">
    <property type="match status" value="1"/>
</dbReference>
<feature type="region of interest" description="Disordered" evidence="2">
    <location>
        <begin position="43"/>
        <end position="95"/>
    </location>
</feature>
<feature type="coiled-coil region" evidence="1">
    <location>
        <begin position="572"/>
        <end position="635"/>
    </location>
</feature>
<feature type="coiled-coil region" evidence="1">
    <location>
        <begin position="129"/>
        <end position="200"/>
    </location>
</feature>
<keyword evidence="1" id="KW-0175">Coiled coil</keyword>
<evidence type="ECO:0000256" key="1">
    <source>
        <dbReference type="SAM" id="Coils"/>
    </source>
</evidence>
<dbReference type="AlphaFoldDB" id="A0A835CQ82"/>